<accession>X0TQ56</accession>
<organism evidence="2">
    <name type="scientific">marine sediment metagenome</name>
    <dbReference type="NCBI Taxonomy" id="412755"/>
    <lineage>
        <taxon>unclassified sequences</taxon>
        <taxon>metagenomes</taxon>
        <taxon>ecological metagenomes</taxon>
    </lineage>
</organism>
<keyword evidence="1" id="KW-0812">Transmembrane</keyword>
<reference evidence="2" key="1">
    <citation type="journal article" date="2014" name="Front. Microbiol.">
        <title>High frequency of phylogenetically diverse reductive dehalogenase-homologous genes in deep subseafloor sedimentary metagenomes.</title>
        <authorList>
            <person name="Kawai M."/>
            <person name="Futagami T."/>
            <person name="Toyoda A."/>
            <person name="Takaki Y."/>
            <person name="Nishi S."/>
            <person name="Hori S."/>
            <person name="Arai W."/>
            <person name="Tsubouchi T."/>
            <person name="Morono Y."/>
            <person name="Uchiyama I."/>
            <person name="Ito T."/>
            <person name="Fujiyama A."/>
            <person name="Inagaki F."/>
            <person name="Takami H."/>
        </authorList>
    </citation>
    <scope>NUCLEOTIDE SEQUENCE</scope>
    <source>
        <strain evidence="2">Expedition CK06-06</strain>
    </source>
</reference>
<protein>
    <submittedName>
        <fullName evidence="2">Uncharacterized protein</fullName>
    </submittedName>
</protein>
<feature type="transmembrane region" description="Helical" evidence="1">
    <location>
        <begin position="78"/>
        <end position="99"/>
    </location>
</feature>
<comment type="caution">
    <text evidence="2">The sequence shown here is derived from an EMBL/GenBank/DDBJ whole genome shotgun (WGS) entry which is preliminary data.</text>
</comment>
<evidence type="ECO:0000313" key="2">
    <source>
        <dbReference type="EMBL" id="GAF95384.1"/>
    </source>
</evidence>
<dbReference type="AlphaFoldDB" id="X0TQ56"/>
<keyword evidence="1" id="KW-1133">Transmembrane helix</keyword>
<evidence type="ECO:0000256" key="1">
    <source>
        <dbReference type="SAM" id="Phobius"/>
    </source>
</evidence>
<keyword evidence="1" id="KW-0472">Membrane</keyword>
<gene>
    <name evidence="2" type="ORF">S01H1_32086</name>
</gene>
<proteinExistence type="predicted"/>
<name>X0TQ56_9ZZZZ</name>
<dbReference type="EMBL" id="BARS01019844">
    <property type="protein sequence ID" value="GAF95384.1"/>
    <property type="molecule type" value="Genomic_DNA"/>
</dbReference>
<sequence length="150" mass="17393">MAHRWLFIILFASFCFPLVSYGQESPSKRSENVVLTPADQLILEAIDKVNERIDEVAQDLNARIERLGQNLNGRIDNLWITMLGGFLGVMAFIGGIVFWDRRTFMRRAREEFRDEVSEDRNKLEAMVVAMRKLGEQFPEVREVLRSFGLL</sequence>